<gene>
    <name evidence="4" type="ORF">AL468_08540</name>
</gene>
<name>A0ABM6SAE7_9VIBR</name>
<dbReference type="Gene3D" id="2.160.10.10">
    <property type="entry name" value="Hexapeptide repeat proteins"/>
    <property type="match status" value="1"/>
</dbReference>
<keyword evidence="3" id="KW-1133">Transmembrane helix</keyword>
<comment type="similarity">
    <text evidence="1">Belongs to the transferase hexapeptide repeat family.</text>
</comment>
<feature type="transmembrane region" description="Helical" evidence="3">
    <location>
        <begin position="20"/>
        <end position="41"/>
    </location>
</feature>
<dbReference type="RefSeq" id="WP_025625834.1">
    <property type="nucleotide sequence ID" value="NZ_CP014134.1"/>
</dbReference>
<proteinExistence type="inferred from homology"/>
<dbReference type="Pfam" id="PF00132">
    <property type="entry name" value="Hexapep"/>
    <property type="match status" value="1"/>
</dbReference>
<evidence type="ECO:0000313" key="5">
    <source>
        <dbReference type="Proteomes" id="UP000237665"/>
    </source>
</evidence>
<reference evidence="5" key="1">
    <citation type="submission" date="2017-12" db="EMBL/GenBank/DDBJ databases">
        <title>FDA dAtabase for Regulatory Grade micrObial Sequences (FDA-ARGOS): Supporting development and validation of Infectious Disease Dx tests.</title>
        <authorList>
            <person name="Hoffmann M."/>
            <person name="Allard M."/>
            <person name="Evans P."/>
            <person name="Brown E."/>
            <person name="Tallon L.J."/>
            <person name="Sadzewicz L."/>
            <person name="Sengamalay N."/>
            <person name="Ott S."/>
            <person name="Godinez A."/>
            <person name="Nagaraj S."/>
            <person name="Vavikolanu K."/>
            <person name="Aluvathingal J."/>
            <person name="Nadendla S."/>
            <person name="Hobson J."/>
            <person name="Sichtig H."/>
        </authorList>
    </citation>
    <scope>NUCLEOTIDE SEQUENCE [LARGE SCALE GENOMIC DNA]</scope>
    <source>
        <strain evidence="5">LMG 3418</strain>
    </source>
</reference>
<keyword evidence="3" id="KW-0472">Membrane</keyword>
<accession>A0ABM6SAE7</accession>
<dbReference type="Proteomes" id="UP000237665">
    <property type="component" value="Chromosome 1"/>
</dbReference>
<evidence type="ECO:0000313" key="4">
    <source>
        <dbReference type="EMBL" id="AVH27248.1"/>
    </source>
</evidence>
<sequence length="171" mass="18701">MKNKIKRVLLEELWSLYQVLFLFVPGRFGHYIRGIFLGFFFKRKGNRITIKENVEIYHPENLSIGNRSGFGRNNVIDAIGEITIGDNVRLGPNVMIATMSHARIGETIGNTLKKMKPVTIKNNVWVGHNVTILPGVTINDGVIVAAGAVVTKDVPAGVAVAGVPAKIIKGK</sequence>
<dbReference type="SUPFAM" id="SSF51161">
    <property type="entry name" value="Trimeric LpxA-like enzymes"/>
    <property type="match status" value="1"/>
</dbReference>
<dbReference type="InterPro" id="IPR001451">
    <property type="entry name" value="Hexapep"/>
</dbReference>
<keyword evidence="5" id="KW-1185">Reference proteome</keyword>
<evidence type="ECO:0000256" key="1">
    <source>
        <dbReference type="ARBA" id="ARBA00007274"/>
    </source>
</evidence>
<organism evidence="4 5">
    <name type="scientific">Vibrio diabolicus</name>
    <dbReference type="NCBI Taxonomy" id="50719"/>
    <lineage>
        <taxon>Bacteria</taxon>
        <taxon>Pseudomonadati</taxon>
        <taxon>Pseudomonadota</taxon>
        <taxon>Gammaproteobacteria</taxon>
        <taxon>Vibrionales</taxon>
        <taxon>Vibrionaceae</taxon>
        <taxon>Vibrio</taxon>
        <taxon>Vibrio diabolicus subgroup</taxon>
    </lineage>
</organism>
<evidence type="ECO:0000256" key="3">
    <source>
        <dbReference type="SAM" id="Phobius"/>
    </source>
</evidence>
<dbReference type="InterPro" id="IPR051159">
    <property type="entry name" value="Hexapeptide_acetyltransf"/>
</dbReference>
<dbReference type="EMBL" id="CP014134">
    <property type="protein sequence ID" value="AVH27248.1"/>
    <property type="molecule type" value="Genomic_DNA"/>
</dbReference>
<dbReference type="PANTHER" id="PTHR23416">
    <property type="entry name" value="SIALIC ACID SYNTHASE-RELATED"/>
    <property type="match status" value="1"/>
</dbReference>
<keyword evidence="3" id="KW-0812">Transmembrane</keyword>
<dbReference type="InterPro" id="IPR011004">
    <property type="entry name" value="Trimer_LpxA-like_sf"/>
</dbReference>
<evidence type="ECO:0000256" key="2">
    <source>
        <dbReference type="ARBA" id="ARBA00022679"/>
    </source>
</evidence>
<protein>
    <submittedName>
        <fullName evidence="4">Acetyltransferase</fullName>
    </submittedName>
</protein>
<keyword evidence="2" id="KW-0808">Transferase</keyword>
<dbReference type="PANTHER" id="PTHR23416:SF23">
    <property type="entry name" value="ACETYLTRANSFERASE C18B11.09C-RELATED"/>
    <property type="match status" value="1"/>
</dbReference>